<proteinExistence type="predicted"/>
<protein>
    <submittedName>
        <fullName evidence="1">Uncharacterized protein</fullName>
    </submittedName>
</protein>
<dbReference type="EMBL" id="GGEC01007524">
    <property type="protein sequence ID" value="MBW88007.1"/>
    <property type="molecule type" value="Transcribed_RNA"/>
</dbReference>
<name>A0A2P2J3S7_RHIMU</name>
<sequence length="50" mass="5731">MFDRLPNCCGGQNSKLFSLFMNLNSIHNCILGTKCFLHLEDLFSVQFSFV</sequence>
<dbReference type="AlphaFoldDB" id="A0A2P2J3S7"/>
<reference evidence="1" key="1">
    <citation type="submission" date="2018-02" db="EMBL/GenBank/DDBJ databases">
        <title>Rhizophora mucronata_Transcriptome.</title>
        <authorList>
            <person name="Meera S.P."/>
            <person name="Sreeshan A."/>
            <person name="Augustine A."/>
        </authorList>
    </citation>
    <scope>NUCLEOTIDE SEQUENCE</scope>
    <source>
        <tissue evidence="1">Leaf</tissue>
    </source>
</reference>
<accession>A0A2P2J3S7</accession>
<evidence type="ECO:0000313" key="1">
    <source>
        <dbReference type="EMBL" id="MBW88007.1"/>
    </source>
</evidence>
<organism evidence="1">
    <name type="scientific">Rhizophora mucronata</name>
    <name type="common">Asiatic mangrove</name>
    <dbReference type="NCBI Taxonomy" id="61149"/>
    <lineage>
        <taxon>Eukaryota</taxon>
        <taxon>Viridiplantae</taxon>
        <taxon>Streptophyta</taxon>
        <taxon>Embryophyta</taxon>
        <taxon>Tracheophyta</taxon>
        <taxon>Spermatophyta</taxon>
        <taxon>Magnoliopsida</taxon>
        <taxon>eudicotyledons</taxon>
        <taxon>Gunneridae</taxon>
        <taxon>Pentapetalae</taxon>
        <taxon>rosids</taxon>
        <taxon>fabids</taxon>
        <taxon>Malpighiales</taxon>
        <taxon>Rhizophoraceae</taxon>
        <taxon>Rhizophora</taxon>
    </lineage>
</organism>